<dbReference type="KEGG" id="vg:13828896"/>
<dbReference type="EMBL" id="JX863101">
    <property type="protein sequence ID" value="AGH62711.1"/>
    <property type="molecule type" value="Genomic_DNA"/>
</dbReference>
<dbReference type="Proteomes" id="UP000007008">
    <property type="component" value="Segment"/>
</dbReference>
<proteinExistence type="predicted"/>
<reference evidence="1 2" key="1">
    <citation type="journal article" date="2013" name="Genome Announc.">
        <title>Complete Genome Sequence of the Pseudomonas fluorescens Bacteriophage UFV-P2.</title>
        <authorList>
            <person name="Eller M.R."/>
            <person name="Salgado R.L."/>
            <person name="Vidigal P.M."/>
            <person name="Alves M.P."/>
            <person name="Dias R.S."/>
            <person name="de Oliveira L.L."/>
            <person name="da Silva C.C."/>
            <person name="de Carvalho A.F."/>
            <person name="De Paula S.O."/>
        </authorList>
    </citation>
    <scope>NUCLEOTIDE SEQUENCE [LARGE SCALE GENOMIC DNA]</scope>
</reference>
<sequence>MRKARVFYEIIDPTGDLTLSGARYKARKVMRPKSRKAALAQS</sequence>
<evidence type="ECO:0000313" key="2">
    <source>
        <dbReference type="Proteomes" id="UP000007008"/>
    </source>
</evidence>
<organism evidence="1 2">
    <name type="scientific">Pseudomonas phage UFV-P2</name>
    <dbReference type="NCBI Taxonomy" id="1235661"/>
    <lineage>
        <taxon>Viruses</taxon>
        <taxon>Duplodnaviria</taxon>
        <taxon>Heunggongvirae</taxon>
        <taxon>Uroviricota</taxon>
        <taxon>Caudoviricetes</taxon>
        <taxon>Vicosavirus</taxon>
        <taxon>Vicosavirus UFVP2</taxon>
    </lineage>
</organism>
<protein>
    <submittedName>
        <fullName evidence="1">Uncharacterized protein</fullName>
    </submittedName>
</protein>
<accession>M4T216</accession>
<keyword evidence="2" id="KW-1185">Reference proteome</keyword>
<name>M4T216_9CAUD</name>
<dbReference type="GeneID" id="13828896"/>
<dbReference type="RefSeq" id="YP_007518469.1">
    <property type="nucleotide sequence ID" value="NC_018850.2"/>
</dbReference>
<evidence type="ECO:0000313" key="1">
    <source>
        <dbReference type="EMBL" id="AGH62711.1"/>
    </source>
</evidence>